<evidence type="ECO:0000256" key="5">
    <source>
        <dbReference type="ARBA" id="ARBA00022516"/>
    </source>
</evidence>
<dbReference type="PANTHER" id="PTHR30272:SF1">
    <property type="entry name" value="3-HYDROXYACYL-[ACYL-CARRIER-PROTEIN] DEHYDRATASE"/>
    <property type="match status" value="1"/>
</dbReference>
<dbReference type="CDD" id="cd01288">
    <property type="entry name" value="FabZ"/>
    <property type="match status" value="1"/>
</dbReference>
<evidence type="ECO:0000256" key="9">
    <source>
        <dbReference type="ARBA" id="ARBA00025049"/>
    </source>
</evidence>
<dbReference type="GO" id="GO:0009245">
    <property type="term" value="P:lipid A biosynthetic process"/>
    <property type="evidence" value="ECO:0007669"/>
    <property type="project" value="UniProtKB-UniRule"/>
</dbReference>
<dbReference type="RefSeq" id="WP_283244315.1">
    <property type="nucleotide sequence ID" value="NZ_JACRTK010000003.1"/>
</dbReference>
<proteinExistence type="inferred from homology"/>
<dbReference type="GO" id="GO:0005737">
    <property type="term" value="C:cytoplasm"/>
    <property type="evidence" value="ECO:0007669"/>
    <property type="project" value="UniProtKB-SubCell"/>
</dbReference>
<keyword evidence="5 10" id="KW-0444">Lipid biosynthesis</keyword>
<comment type="similarity">
    <text evidence="3 10">Belongs to the thioester dehydratase family. FabZ subfamily.</text>
</comment>
<evidence type="ECO:0000256" key="8">
    <source>
        <dbReference type="ARBA" id="ARBA00023239"/>
    </source>
</evidence>
<evidence type="ECO:0000256" key="4">
    <source>
        <dbReference type="ARBA" id="ARBA00022490"/>
    </source>
</evidence>
<keyword evidence="12" id="KW-1185">Reference proteome</keyword>
<dbReference type="Proteomes" id="UP000601522">
    <property type="component" value="Unassembled WGS sequence"/>
</dbReference>
<dbReference type="FunFam" id="3.10.129.10:FF:000001">
    <property type="entry name" value="3-hydroxyacyl-[acyl-carrier-protein] dehydratase FabZ"/>
    <property type="match status" value="1"/>
</dbReference>
<comment type="catalytic activity">
    <reaction evidence="1 10">
        <text>a (3R)-hydroxyacyl-[ACP] = a (2E)-enoyl-[ACP] + H2O</text>
        <dbReference type="Rhea" id="RHEA:13097"/>
        <dbReference type="Rhea" id="RHEA-COMP:9925"/>
        <dbReference type="Rhea" id="RHEA-COMP:9945"/>
        <dbReference type="ChEBI" id="CHEBI:15377"/>
        <dbReference type="ChEBI" id="CHEBI:78784"/>
        <dbReference type="ChEBI" id="CHEBI:78827"/>
        <dbReference type="EC" id="4.2.1.59"/>
    </reaction>
</comment>
<protein>
    <recommendedName>
        <fullName evidence="10">3-hydroxyacyl-[acyl-carrier-protein] dehydratase FabZ</fullName>
        <ecNumber evidence="10">4.2.1.59</ecNumber>
    </recommendedName>
    <alternativeName>
        <fullName evidence="10">(3R)-hydroxymyristoyl-[acyl-carrier-protein] dehydratase</fullName>
        <shortName evidence="10">(3R)-hydroxymyristoyl-ACP dehydrase</shortName>
    </alternativeName>
    <alternativeName>
        <fullName evidence="10">Beta-hydroxyacyl-ACP dehydratase</fullName>
    </alternativeName>
</protein>
<dbReference type="NCBIfam" id="TIGR01750">
    <property type="entry name" value="fabZ"/>
    <property type="match status" value="1"/>
</dbReference>
<evidence type="ECO:0000256" key="7">
    <source>
        <dbReference type="ARBA" id="ARBA00023098"/>
    </source>
</evidence>
<evidence type="ECO:0000313" key="11">
    <source>
        <dbReference type="EMBL" id="MBC8591019.1"/>
    </source>
</evidence>
<dbReference type="HAMAP" id="MF_00406">
    <property type="entry name" value="FabZ"/>
    <property type="match status" value="1"/>
</dbReference>
<dbReference type="NCBIfam" id="NF000582">
    <property type="entry name" value="PRK00006.1"/>
    <property type="match status" value="1"/>
</dbReference>
<dbReference type="InterPro" id="IPR010084">
    <property type="entry name" value="FabZ"/>
</dbReference>
<comment type="caution">
    <text evidence="11">The sequence shown here is derived from an EMBL/GenBank/DDBJ whole genome shotgun (WGS) entry which is preliminary data.</text>
</comment>
<accession>A0A926F333</accession>
<dbReference type="GO" id="GO:0016020">
    <property type="term" value="C:membrane"/>
    <property type="evidence" value="ECO:0007669"/>
    <property type="project" value="GOC"/>
</dbReference>
<dbReference type="Pfam" id="PF07977">
    <property type="entry name" value="FabA"/>
    <property type="match status" value="1"/>
</dbReference>
<keyword evidence="8 10" id="KW-0456">Lyase</keyword>
<keyword evidence="7 10" id="KW-0443">Lipid metabolism</keyword>
<feature type="active site" evidence="10">
    <location>
        <position position="50"/>
    </location>
</feature>
<dbReference type="EC" id="4.2.1.59" evidence="10"/>
<dbReference type="InterPro" id="IPR029069">
    <property type="entry name" value="HotDog_dom_sf"/>
</dbReference>
<reference evidence="11 12" key="1">
    <citation type="submission" date="2020-08" db="EMBL/GenBank/DDBJ databases">
        <title>Genome public.</title>
        <authorList>
            <person name="Liu C."/>
            <person name="Sun Q."/>
        </authorList>
    </citation>
    <scope>NUCLEOTIDE SEQUENCE [LARGE SCALE GENOMIC DNA]</scope>
    <source>
        <strain evidence="11 12">NSJ-26</strain>
    </source>
</reference>
<comment type="subcellular location">
    <subcellularLocation>
        <location evidence="2 10">Cytoplasm</location>
    </subcellularLocation>
</comment>
<evidence type="ECO:0000256" key="10">
    <source>
        <dbReference type="HAMAP-Rule" id="MF_00406"/>
    </source>
</evidence>
<organism evidence="11 12">
    <name type="scientific">Wansuia hejianensis</name>
    <dbReference type="NCBI Taxonomy" id="2763667"/>
    <lineage>
        <taxon>Bacteria</taxon>
        <taxon>Bacillati</taxon>
        <taxon>Bacillota</taxon>
        <taxon>Clostridia</taxon>
        <taxon>Lachnospirales</taxon>
        <taxon>Lachnospiraceae</taxon>
        <taxon>Wansuia</taxon>
    </lineage>
</organism>
<dbReference type="GO" id="GO:0019171">
    <property type="term" value="F:(3R)-hydroxyacyl-[acyl-carrier-protein] dehydratase activity"/>
    <property type="evidence" value="ECO:0007669"/>
    <property type="project" value="UniProtKB-EC"/>
</dbReference>
<evidence type="ECO:0000256" key="2">
    <source>
        <dbReference type="ARBA" id="ARBA00004496"/>
    </source>
</evidence>
<evidence type="ECO:0000256" key="1">
    <source>
        <dbReference type="ARBA" id="ARBA00001055"/>
    </source>
</evidence>
<evidence type="ECO:0000256" key="6">
    <source>
        <dbReference type="ARBA" id="ARBA00022556"/>
    </source>
</evidence>
<dbReference type="AlphaFoldDB" id="A0A926F333"/>
<evidence type="ECO:0000256" key="3">
    <source>
        <dbReference type="ARBA" id="ARBA00009174"/>
    </source>
</evidence>
<dbReference type="PANTHER" id="PTHR30272">
    <property type="entry name" value="3-HYDROXYACYL-[ACYL-CARRIER-PROTEIN] DEHYDRATASE"/>
    <property type="match status" value="1"/>
</dbReference>
<sequence length="144" mass="16334">MKVLSIEDIMEIIPHRYPFLFVDKVKILDPGVKGIGYKNVTINEYYFQGHYPNMPIMPGVIIIETMAQVGVVILLSHEDFKGNIPYFAGINKFRFKRKVIPGDTLRIEVEITKLRGSIGIGQGKAFVEDRLVAEGEFMFAIESL</sequence>
<keyword evidence="4 10" id="KW-0963">Cytoplasm</keyword>
<dbReference type="SUPFAM" id="SSF54637">
    <property type="entry name" value="Thioesterase/thiol ester dehydrase-isomerase"/>
    <property type="match status" value="1"/>
</dbReference>
<dbReference type="GO" id="GO:0006633">
    <property type="term" value="P:fatty acid biosynthetic process"/>
    <property type="evidence" value="ECO:0007669"/>
    <property type="project" value="UniProtKB-UniRule"/>
</dbReference>
<name>A0A926F333_9FIRM</name>
<dbReference type="InterPro" id="IPR013114">
    <property type="entry name" value="FabA_FabZ"/>
</dbReference>
<dbReference type="Gene3D" id="3.10.129.10">
    <property type="entry name" value="Hotdog Thioesterase"/>
    <property type="match status" value="1"/>
</dbReference>
<comment type="function">
    <text evidence="9 10">Involved in unsaturated fatty acids biosynthesis. Catalyzes the dehydration of short chain beta-hydroxyacyl-ACPs and long chain saturated and unsaturated beta-hydroxyacyl-ACPs.</text>
</comment>
<dbReference type="EMBL" id="JACRTK010000003">
    <property type="protein sequence ID" value="MBC8591019.1"/>
    <property type="molecule type" value="Genomic_DNA"/>
</dbReference>
<evidence type="ECO:0000313" key="12">
    <source>
        <dbReference type="Proteomes" id="UP000601522"/>
    </source>
</evidence>
<gene>
    <name evidence="10 11" type="primary">fabZ</name>
    <name evidence="11" type="ORF">H8689_07815</name>
</gene>
<keyword evidence="6 10" id="KW-0441">Lipid A biosynthesis</keyword>